<comment type="caution">
    <text evidence="1">The sequence shown here is derived from an EMBL/GenBank/DDBJ whole genome shotgun (WGS) entry which is preliminary data.</text>
</comment>
<name>A0A9D3LUU1_ANGAN</name>
<reference evidence="1" key="1">
    <citation type="submission" date="2021-01" db="EMBL/GenBank/DDBJ databases">
        <title>A chromosome-scale assembly of European eel, Anguilla anguilla.</title>
        <authorList>
            <person name="Henkel C."/>
            <person name="Jong-Raadsen S.A."/>
            <person name="Dufour S."/>
            <person name="Weltzien F.-A."/>
            <person name="Palstra A.P."/>
            <person name="Pelster B."/>
            <person name="Spaink H.P."/>
            <person name="Van Den Thillart G.E."/>
            <person name="Jansen H."/>
            <person name="Zahm M."/>
            <person name="Klopp C."/>
            <person name="Cedric C."/>
            <person name="Louis A."/>
            <person name="Berthelot C."/>
            <person name="Parey E."/>
            <person name="Roest Crollius H."/>
            <person name="Montfort J."/>
            <person name="Robinson-Rechavi M."/>
            <person name="Bucao C."/>
            <person name="Bouchez O."/>
            <person name="Gislard M."/>
            <person name="Lluch J."/>
            <person name="Milhes M."/>
            <person name="Lampietro C."/>
            <person name="Lopez Roques C."/>
            <person name="Donnadieu C."/>
            <person name="Braasch I."/>
            <person name="Desvignes T."/>
            <person name="Postlethwait J."/>
            <person name="Bobe J."/>
            <person name="Guiguen Y."/>
            <person name="Dirks R."/>
        </authorList>
    </citation>
    <scope>NUCLEOTIDE SEQUENCE</scope>
    <source>
        <strain evidence="1">Tag_6206</strain>
        <tissue evidence="1">Liver</tissue>
    </source>
</reference>
<evidence type="ECO:0000313" key="1">
    <source>
        <dbReference type="EMBL" id="KAG5837395.1"/>
    </source>
</evidence>
<keyword evidence="2" id="KW-1185">Reference proteome</keyword>
<dbReference type="Proteomes" id="UP001044222">
    <property type="component" value="Chromosome 13"/>
</dbReference>
<protein>
    <submittedName>
        <fullName evidence="1">Uncharacterized protein</fullName>
    </submittedName>
</protein>
<sequence length="100" mass="10985">MGAEGHTLWDNNTCVVARWKGWGLWGRFMDGAETGMGVGIGVSPPPPAFNAHKRLSGLSSEQQKTLLIAQIQVDRSQCLLEELLRSILMLILYMTITPCA</sequence>
<evidence type="ECO:0000313" key="2">
    <source>
        <dbReference type="Proteomes" id="UP001044222"/>
    </source>
</evidence>
<proteinExistence type="predicted"/>
<accession>A0A9D3LUU1</accession>
<dbReference type="EMBL" id="JAFIRN010000013">
    <property type="protein sequence ID" value="KAG5837395.1"/>
    <property type="molecule type" value="Genomic_DNA"/>
</dbReference>
<gene>
    <name evidence="1" type="ORF">ANANG_G00238800</name>
</gene>
<dbReference type="AlphaFoldDB" id="A0A9D3LUU1"/>
<organism evidence="1 2">
    <name type="scientific">Anguilla anguilla</name>
    <name type="common">European freshwater eel</name>
    <name type="synonym">Muraena anguilla</name>
    <dbReference type="NCBI Taxonomy" id="7936"/>
    <lineage>
        <taxon>Eukaryota</taxon>
        <taxon>Metazoa</taxon>
        <taxon>Chordata</taxon>
        <taxon>Craniata</taxon>
        <taxon>Vertebrata</taxon>
        <taxon>Euteleostomi</taxon>
        <taxon>Actinopterygii</taxon>
        <taxon>Neopterygii</taxon>
        <taxon>Teleostei</taxon>
        <taxon>Anguilliformes</taxon>
        <taxon>Anguillidae</taxon>
        <taxon>Anguilla</taxon>
    </lineage>
</organism>